<dbReference type="SMART" id="SM00871">
    <property type="entry name" value="AraC_E_bind"/>
    <property type="match status" value="1"/>
</dbReference>
<keyword evidence="3" id="KW-1185">Reference proteome</keyword>
<dbReference type="Gene3D" id="3.20.80.10">
    <property type="entry name" value="Regulatory factor, effector binding domain"/>
    <property type="match status" value="1"/>
</dbReference>
<accession>A0A1T3M8W3</accession>
<sequence>MHHKLDTFYVIGIAVRTTNENQQAAQDIPVLWHKFMTEGIMDQIPNKADHAIYCIYTDYEKDYTKPYTTILGCKVDNLDTIPEGMVGKIIETSDYSKQTTKGNLTEGIVYNEWLKIWDTGLDRSYTADFEIYGEKAQDRENAEVDIYVAVK</sequence>
<dbReference type="InterPro" id="IPR011256">
    <property type="entry name" value="Reg_factor_effector_dom_sf"/>
</dbReference>
<dbReference type="PANTHER" id="PTHR36444:SF2">
    <property type="entry name" value="TRANSCRIPTIONAL REGULATOR PROTEIN YOBU-RELATED"/>
    <property type="match status" value="1"/>
</dbReference>
<organism evidence="2 3">
    <name type="scientific">Elizabethkingia occulta</name>
    <dbReference type="NCBI Taxonomy" id="1867263"/>
    <lineage>
        <taxon>Bacteria</taxon>
        <taxon>Pseudomonadati</taxon>
        <taxon>Bacteroidota</taxon>
        <taxon>Flavobacteriia</taxon>
        <taxon>Flavobacteriales</taxon>
        <taxon>Weeksellaceae</taxon>
        <taxon>Elizabethkingia</taxon>
    </lineage>
</organism>
<dbReference type="EMBL" id="MAHX01000021">
    <property type="protein sequence ID" value="OPC61087.1"/>
    <property type="molecule type" value="Genomic_DNA"/>
</dbReference>
<gene>
    <name evidence="2" type="ORF">BAZ10_11500</name>
</gene>
<evidence type="ECO:0000313" key="2">
    <source>
        <dbReference type="EMBL" id="OPC61087.1"/>
    </source>
</evidence>
<name>A0A1T3M8W3_9FLAO</name>
<protein>
    <submittedName>
        <fullName evidence="2">Transcriptional regulator</fullName>
    </submittedName>
</protein>
<dbReference type="SUPFAM" id="SSF55136">
    <property type="entry name" value="Probable bacterial effector-binding domain"/>
    <property type="match status" value="1"/>
</dbReference>
<dbReference type="Proteomes" id="UP000190813">
    <property type="component" value="Unassembled WGS sequence"/>
</dbReference>
<evidence type="ECO:0000259" key="1">
    <source>
        <dbReference type="SMART" id="SM00871"/>
    </source>
</evidence>
<dbReference type="Pfam" id="PF14526">
    <property type="entry name" value="Cass2"/>
    <property type="match status" value="1"/>
</dbReference>
<dbReference type="PANTHER" id="PTHR36444">
    <property type="entry name" value="TRANSCRIPTIONAL REGULATOR PROTEIN YOBU-RELATED"/>
    <property type="match status" value="1"/>
</dbReference>
<dbReference type="RefSeq" id="WP_078773135.1">
    <property type="nucleotide sequence ID" value="NZ_CBCSBR010000062.1"/>
</dbReference>
<dbReference type="InterPro" id="IPR029441">
    <property type="entry name" value="Cass2"/>
</dbReference>
<dbReference type="InterPro" id="IPR010499">
    <property type="entry name" value="AraC_E-bd"/>
</dbReference>
<proteinExistence type="predicted"/>
<evidence type="ECO:0000313" key="3">
    <source>
        <dbReference type="Proteomes" id="UP000190813"/>
    </source>
</evidence>
<feature type="domain" description="AraC effector-binding" evidence="1">
    <location>
        <begin position="1"/>
        <end position="151"/>
    </location>
</feature>
<dbReference type="InterPro" id="IPR053182">
    <property type="entry name" value="YobU-like_regulator"/>
</dbReference>
<comment type="caution">
    <text evidence="2">The sequence shown here is derived from an EMBL/GenBank/DDBJ whole genome shotgun (WGS) entry which is preliminary data.</text>
</comment>
<dbReference type="AlphaFoldDB" id="A0A1T3M8W3"/>
<reference evidence="2 3" key="1">
    <citation type="submission" date="2016-06" db="EMBL/GenBank/DDBJ databases">
        <title>Revisiting the taxonomy of the Elizabethkingia Genus based on Whole-Genome Sequencing, Optical Mapping, and MALDI-TOF.</title>
        <authorList>
            <person name="Nicholson A.C."/>
        </authorList>
    </citation>
    <scope>NUCLEOTIDE SEQUENCE [LARGE SCALE GENOMIC DNA]</scope>
    <source>
        <strain evidence="2 3">G4070</strain>
    </source>
</reference>